<organism evidence="2 3">
    <name type="scientific">Halodesulfovibrio aestuarii</name>
    <dbReference type="NCBI Taxonomy" id="126333"/>
    <lineage>
        <taxon>Bacteria</taxon>
        <taxon>Pseudomonadati</taxon>
        <taxon>Thermodesulfobacteriota</taxon>
        <taxon>Desulfovibrionia</taxon>
        <taxon>Desulfovibrionales</taxon>
        <taxon>Desulfovibrionaceae</taxon>
        <taxon>Halodesulfovibrio</taxon>
    </lineage>
</organism>
<keyword evidence="3" id="KW-1185">Reference proteome</keyword>
<evidence type="ECO:0000256" key="1">
    <source>
        <dbReference type="SAM" id="MobiDB-lite"/>
    </source>
</evidence>
<feature type="region of interest" description="Disordered" evidence="1">
    <location>
        <begin position="1"/>
        <end position="21"/>
    </location>
</feature>
<sequence>MHSSSLRSKGVVARRRTRVSRRAPHIRREAGALTGRVGGWNPHRTPLANESGERSTLMARAEDLLGNDWAAKSVVDSMCANIVGPGFKPQSRPMSKRLGITETQARDVSEQMEWVWTQWNTSEAHVTGKLTFDDLCYLGMRSTLGLGEMLHLPTMQTNDTARLFSLALQEVHPARLSTPSDMSMAPNMRDGIEMDGVGKPFFYWIADPAPLISGLDTGLGAVSANQYVRRPARIGHRPNVFHCFRAEENEQVRGVSSLAAGAKLYRHLNDALDYELIGQIIASSLTVFMETQDPTGALMNAMANADQNSNTFDRSYPQYQAMAPGTVIYGAPGERPHIIGSDKVGSNFSSFTELTLRAAAASIGMPYEVLSKDFSKTNYSSARAALLEAWRIFMIWRGWLINHYCRPVWALVQEEAFLRGYVRLPKRAPGFYEAKALWLNSKWIGPARGYVDPVKEINAQIKALDARLTTYADVIAERGEDRDEVWNTRAHEQEAITALYPAQEPVEPAHA</sequence>
<dbReference type="EMBL" id="JBFSOO010000008">
    <property type="protein sequence ID" value="MEZ6854207.1"/>
    <property type="molecule type" value="Genomic_DNA"/>
</dbReference>
<evidence type="ECO:0000313" key="3">
    <source>
        <dbReference type="Proteomes" id="UP001568358"/>
    </source>
</evidence>
<dbReference type="Proteomes" id="UP001568358">
    <property type="component" value="Unassembled WGS sequence"/>
</dbReference>
<gene>
    <name evidence="2" type="ORF">AB2Z07_11820</name>
</gene>
<dbReference type="NCBIfam" id="TIGR01539">
    <property type="entry name" value="portal_lambda"/>
    <property type="match status" value="1"/>
</dbReference>
<name>A0ABV4JTY2_9BACT</name>
<comment type="caution">
    <text evidence="2">The sequence shown here is derived from an EMBL/GenBank/DDBJ whole genome shotgun (WGS) entry which is preliminary data.</text>
</comment>
<dbReference type="RefSeq" id="WP_371150749.1">
    <property type="nucleotide sequence ID" value="NZ_JBFSOO010000008.1"/>
</dbReference>
<evidence type="ECO:0000313" key="2">
    <source>
        <dbReference type="EMBL" id="MEZ6854207.1"/>
    </source>
</evidence>
<reference evidence="2 3" key="1">
    <citation type="submission" date="2024-07" db="EMBL/GenBank/DDBJ databases">
        <title>Active virus-host system and metabolic interactions in a Lokiarchaeon culture.</title>
        <authorList>
            <person name="Ponce Toledo R.I."/>
            <person name="Rodrigues Oliveira T."/>
            <person name="Schleper C."/>
        </authorList>
    </citation>
    <scope>NUCLEOTIDE SEQUENCE [LARGE SCALE GENOMIC DNA]</scope>
    <source>
        <strain evidence="2 3">B35</strain>
    </source>
</reference>
<protein>
    <submittedName>
        <fullName evidence="2">Phage portal protein</fullName>
    </submittedName>
</protein>
<proteinExistence type="predicted"/>
<dbReference type="Pfam" id="PF05136">
    <property type="entry name" value="Phage_portal_2"/>
    <property type="match status" value="1"/>
</dbReference>
<feature type="compositionally biased region" description="Basic residues" evidence="1">
    <location>
        <begin position="12"/>
        <end position="21"/>
    </location>
</feature>
<accession>A0ABV4JTY2</accession>
<dbReference type="InterPro" id="IPR006429">
    <property type="entry name" value="Phage_lambda_portal"/>
</dbReference>